<accession>A0A2A2K3K9</accession>
<dbReference type="Proteomes" id="UP000218231">
    <property type="component" value="Unassembled WGS sequence"/>
</dbReference>
<protein>
    <submittedName>
        <fullName evidence="1">Uncharacterized protein</fullName>
    </submittedName>
</protein>
<reference evidence="1 2" key="1">
    <citation type="journal article" date="2017" name="Curr. Biol.">
        <title>Genome architecture and evolution of a unichromosomal asexual nematode.</title>
        <authorList>
            <person name="Fradin H."/>
            <person name="Zegar C."/>
            <person name="Gutwein M."/>
            <person name="Lucas J."/>
            <person name="Kovtun M."/>
            <person name="Corcoran D."/>
            <person name="Baugh L.R."/>
            <person name="Kiontke K."/>
            <person name="Gunsalus K."/>
            <person name="Fitch D.H."/>
            <person name="Piano F."/>
        </authorList>
    </citation>
    <scope>NUCLEOTIDE SEQUENCE [LARGE SCALE GENOMIC DNA]</scope>
    <source>
        <strain evidence="1">PF1309</strain>
    </source>
</reference>
<proteinExistence type="predicted"/>
<name>A0A2A2K3K9_9BILA</name>
<keyword evidence="2" id="KW-1185">Reference proteome</keyword>
<comment type="caution">
    <text evidence="1">The sequence shown here is derived from an EMBL/GenBank/DDBJ whole genome shotgun (WGS) entry which is preliminary data.</text>
</comment>
<dbReference type="AlphaFoldDB" id="A0A2A2K3K9"/>
<sequence>MVDHQRAAIPGGDGAAVMIELCAVVDRHRRRDITRHRWCRQTKRQGQHGKVRGHHGSPAAVPAFGPVTVMQAQWPNACRVATVAPWPVGRKHNKTGA</sequence>
<organism evidence="1 2">
    <name type="scientific">Diploscapter pachys</name>
    <dbReference type="NCBI Taxonomy" id="2018661"/>
    <lineage>
        <taxon>Eukaryota</taxon>
        <taxon>Metazoa</taxon>
        <taxon>Ecdysozoa</taxon>
        <taxon>Nematoda</taxon>
        <taxon>Chromadorea</taxon>
        <taxon>Rhabditida</taxon>
        <taxon>Rhabditina</taxon>
        <taxon>Rhabditomorpha</taxon>
        <taxon>Rhabditoidea</taxon>
        <taxon>Rhabditidae</taxon>
        <taxon>Diploscapter</taxon>
    </lineage>
</organism>
<evidence type="ECO:0000313" key="1">
    <source>
        <dbReference type="EMBL" id="PAV68453.1"/>
    </source>
</evidence>
<evidence type="ECO:0000313" key="2">
    <source>
        <dbReference type="Proteomes" id="UP000218231"/>
    </source>
</evidence>
<dbReference type="EMBL" id="LIAE01009759">
    <property type="protein sequence ID" value="PAV68453.1"/>
    <property type="molecule type" value="Genomic_DNA"/>
</dbReference>
<gene>
    <name evidence="1" type="ORF">WR25_11057</name>
</gene>